<sequence>MAAGLVCAALPAAAQSREPTPEKVEGLTYLARINIAEAVLDDGTKVPPETPEEFARPLMPRALEVKIIRRGDLSAQMEACQLDWREGSFLPFMRALRANGYAGKAMAYAGILHGMSQGVAALSLGEPGPCPAEKAAALKAEAGQLPADRPEPGPATARAGS</sequence>
<keyword evidence="3" id="KW-1185">Reference proteome</keyword>
<dbReference type="EMBL" id="JBHTJG010000005">
    <property type="protein sequence ID" value="MFD0947024.1"/>
    <property type="molecule type" value="Genomic_DNA"/>
</dbReference>
<name>A0ABW3H709_9SPHN</name>
<feature type="region of interest" description="Disordered" evidence="1">
    <location>
        <begin position="139"/>
        <end position="161"/>
    </location>
</feature>
<evidence type="ECO:0000313" key="3">
    <source>
        <dbReference type="Proteomes" id="UP001596977"/>
    </source>
</evidence>
<accession>A0ABW3H709</accession>
<dbReference type="Proteomes" id="UP001596977">
    <property type="component" value="Unassembled WGS sequence"/>
</dbReference>
<comment type="caution">
    <text evidence="2">The sequence shown here is derived from an EMBL/GenBank/DDBJ whole genome shotgun (WGS) entry which is preliminary data.</text>
</comment>
<gene>
    <name evidence="2" type="ORF">ACFQ1E_11805</name>
</gene>
<reference evidence="3" key="1">
    <citation type="journal article" date="2019" name="Int. J. Syst. Evol. Microbiol.">
        <title>The Global Catalogue of Microorganisms (GCM) 10K type strain sequencing project: providing services to taxonomists for standard genome sequencing and annotation.</title>
        <authorList>
            <consortium name="The Broad Institute Genomics Platform"/>
            <consortium name="The Broad Institute Genome Sequencing Center for Infectious Disease"/>
            <person name="Wu L."/>
            <person name="Ma J."/>
        </authorList>
    </citation>
    <scope>NUCLEOTIDE SEQUENCE [LARGE SCALE GENOMIC DNA]</scope>
    <source>
        <strain evidence="3">CCUG 62982</strain>
    </source>
</reference>
<evidence type="ECO:0000256" key="1">
    <source>
        <dbReference type="SAM" id="MobiDB-lite"/>
    </source>
</evidence>
<proteinExistence type="predicted"/>
<organism evidence="2 3">
    <name type="scientific">Sphingomonas canadensis</name>
    <dbReference type="NCBI Taxonomy" id="1219257"/>
    <lineage>
        <taxon>Bacteria</taxon>
        <taxon>Pseudomonadati</taxon>
        <taxon>Pseudomonadota</taxon>
        <taxon>Alphaproteobacteria</taxon>
        <taxon>Sphingomonadales</taxon>
        <taxon>Sphingomonadaceae</taxon>
        <taxon>Sphingomonas</taxon>
    </lineage>
</organism>
<evidence type="ECO:0000313" key="2">
    <source>
        <dbReference type="EMBL" id="MFD0947024.1"/>
    </source>
</evidence>
<protein>
    <submittedName>
        <fullName evidence="2">Uncharacterized protein</fullName>
    </submittedName>
</protein>
<dbReference type="RefSeq" id="WP_264944653.1">
    <property type="nucleotide sequence ID" value="NZ_JAPDRA010000005.1"/>
</dbReference>